<dbReference type="RefSeq" id="WP_072854919.1">
    <property type="nucleotide sequence ID" value="NZ_FQVI01000058.1"/>
</dbReference>
<evidence type="ECO:0000313" key="3">
    <source>
        <dbReference type="Proteomes" id="UP000184245"/>
    </source>
</evidence>
<dbReference type="InterPro" id="IPR007539">
    <property type="entry name" value="DUF551"/>
</dbReference>
<keyword evidence="3" id="KW-1185">Reference proteome</keyword>
<feature type="domain" description="DUF551" evidence="1">
    <location>
        <begin position="44"/>
        <end position="96"/>
    </location>
</feature>
<dbReference type="Pfam" id="PF04448">
    <property type="entry name" value="DUF551"/>
    <property type="match status" value="1"/>
</dbReference>
<name>A0A1M5D6R4_9CLOT</name>
<evidence type="ECO:0000313" key="2">
    <source>
        <dbReference type="EMBL" id="SHF62674.1"/>
    </source>
</evidence>
<dbReference type="STRING" id="1122155.SAMN02745158_04435"/>
<protein>
    <recommendedName>
        <fullName evidence="1">DUF551 domain-containing protein</fullName>
    </recommendedName>
</protein>
<reference evidence="2 3" key="1">
    <citation type="submission" date="2016-11" db="EMBL/GenBank/DDBJ databases">
        <authorList>
            <person name="Jaros S."/>
            <person name="Januszkiewicz K."/>
            <person name="Wedrychowicz H."/>
        </authorList>
    </citation>
    <scope>NUCLEOTIDE SEQUENCE [LARGE SCALE GENOMIC DNA]</scope>
    <source>
        <strain evidence="2 3">DSM 17459</strain>
    </source>
</reference>
<sequence>MERLTQGTILFGDSEKQIYYKRLREYEATGLTPEEIMDGKMLTGWIPVEERLPKTKYPVLTTTWDGIVTIANWSGSKWRTYRWDEKVTAWMPLPEPYRPET</sequence>
<proteinExistence type="predicted"/>
<dbReference type="OrthoDB" id="1938254at2"/>
<accession>A0A1M5D6R4</accession>
<gene>
    <name evidence="2" type="ORF">SAMN02745158_04435</name>
</gene>
<evidence type="ECO:0000259" key="1">
    <source>
        <dbReference type="Pfam" id="PF04448"/>
    </source>
</evidence>
<organism evidence="2 3">
    <name type="scientific">Lactonifactor longoviformis DSM 17459</name>
    <dbReference type="NCBI Taxonomy" id="1122155"/>
    <lineage>
        <taxon>Bacteria</taxon>
        <taxon>Bacillati</taxon>
        <taxon>Bacillota</taxon>
        <taxon>Clostridia</taxon>
        <taxon>Eubacteriales</taxon>
        <taxon>Clostridiaceae</taxon>
        <taxon>Lactonifactor</taxon>
    </lineage>
</organism>
<dbReference type="Proteomes" id="UP000184245">
    <property type="component" value="Unassembled WGS sequence"/>
</dbReference>
<dbReference type="AlphaFoldDB" id="A0A1M5D6R4"/>
<dbReference type="EMBL" id="FQVI01000058">
    <property type="protein sequence ID" value="SHF62674.1"/>
    <property type="molecule type" value="Genomic_DNA"/>
</dbReference>